<comment type="subcellular location">
    <subcellularLocation>
        <location evidence="1 8">Cell membrane</location>
        <topology evidence="1 8">Multi-pass membrane protein</topology>
    </subcellularLocation>
</comment>
<evidence type="ECO:0000256" key="6">
    <source>
        <dbReference type="ARBA" id="ARBA00022989"/>
    </source>
</evidence>
<dbReference type="SUPFAM" id="SSF161098">
    <property type="entry name" value="MetI-like"/>
    <property type="match status" value="1"/>
</dbReference>
<evidence type="ECO:0000256" key="8">
    <source>
        <dbReference type="RuleBase" id="RU363032"/>
    </source>
</evidence>
<dbReference type="InterPro" id="IPR035906">
    <property type="entry name" value="MetI-like_sf"/>
</dbReference>
<accession>A0ABT8H718</accession>
<dbReference type="Proteomes" id="UP001172687">
    <property type="component" value="Unassembled WGS sequence"/>
</dbReference>
<reference evidence="10" key="1">
    <citation type="submission" date="2023-07" db="EMBL/GenBank/DDBJ databases">
        <title>Degradation of tert-butanol by M. austroafricanum TBA100.</title>
        <authorList>
            <person name="Helbich S."/>
            <person name="Vainshtein Y."/>
        </authorList>
    </citation>
    <scope>NUCLEOTIDE SEQUENCE</scope>
    <source>
        <strain evidence="10">TBA100</strain>
    </source>
</reference>
<evidence type="ECO:0000256" key="5">
    <source>
        <dbReference type="ARBA" id="ARBA00022692"/>
    </source>
</evidence>
<feature type="domain" description="ABC transmembrane type-1" evidence="9">
    <location>
        <begin position="60"/>
        <end position="246"/>
    </location>
</feature>
<keyword evidence="11" id="KW-1185">Reference proteome</keyword>
<evidence type="ECO:0000256" key="3">
    <source>
        <dbReference type="ARBA" id="ARBA00022448"/>
    </source>
</evidence>
<feature type="transmembrane region" description="Helical" evidence="8">
    <location>
        <begin position="228"/>
        <end position="249"/>
    </location>
</feature>
<dbReference type="Pfam" id="PF00528">
    <property type="entry name" value="BPD_transp_1"/>
    <property type="match status" value="1"/>
</dbReference>
<feature type="transmembrane region" description="Helical" evidence="8">
    <location>
        <begin position="132"/>
        <end position="152"/>
    </location>
</feature>
<dbReference type="RefSeq" id="WP_208674694.1">
    <property type="nucleotide sequence ID" value="NZ_CP070380.1"/>
</dbReference>
<keyword evidence="5 8" id="KW-0812">Transmembrane</keyword>
<evidence type="ECO:0000259" key="9">
    <source>
        <dbReference type="PROSITE" id="PS50928"/>
    </source>
</evidence>
<keyword evidence="6 8" id="KW-1133">Transmembrane helix</keyword>
<feature type="transmembrane region" description="Helical" evidence="8">
    <location>
        <begin position="60"/>
        <end position="83"/>
    </location>
</feature>
<dbReference type="CDD" id="cd06261">
    <property type="entry name" value="TM_PBP2"/>
    <property type="match status" value="1"/>
</dbReference>
<dbReference type="InterPro" id="IPR000515">
    <property type="entry name" value="MetI-like"/>
</dbReference>
<gene>
    <name evidence="10" type="ORF">QYF68_01800</name>
</gene>
<evidence type="ECO:0000256" key="7">
    <source>
        <dbReference type="ARBA" id="ARBA00023136"/>
    </source>
</evidence>
<dbReference type="PROSITE" id="PS50928">
    <property type="entry name" value="ABC_TM1"/>
    <property type="match status" value="1"/>
</dbReference>
<dbReference type="EMBL" id="JAUHTC010000007">
    <property type="protein sequence ID" value="MDN4516558.1"/>
    <property type="molecule type" value="Genomic_DNA"/>
</dbReference>
<feature type="transmembrane region" description="Helical" evidence="8">
    <location>
        <begin position="172"/>
        <end position="197"/>
    </location>
</feature>
<evidence type="ECO:0000256" key="4">
    <source>
        <dbReference type="ARBA" id="ARBA00022475"/>
    </source>
</evidence>
<evidence type="ECO:0000313" key="11">
    <source>
        <dbReference type="Proteomes" id="UP001172687"/>
    </source>
</evidence>
<comment type="caution">
    <text evidence="10">The sequence shown here is derived from an EMBL/GenBank/DDBJ whole genome shotgun (WGS) entry which is preliminary data.</text>
</comment>
<protein>
    <submittedName>
        <fullName evidence="10">ABC transporter permease</fullName>
    </submittedName>
</protein>
<sequence>MSSSTWRVFLTTVGAILFGPLLILVLFSFNDSNVLALPFEGVTLHWYRLALTDPSLHAALLNSTLVAIVVAPLCLALGTLAAFGITRFRFRGRGAVAGLVAAPLILPWLVIGIAALMTYARADITLGLPTVIATQAACTFPLVAAIVGAQLFRFERIQEEAAIDLGCNRIQVLRHVVFPHIAPALAAAGIFAFTWSFNNYEISAFTLGFQQTFPVWVYSSVRDPDHTAVVNAVSALISAVQVLLIWGGLKLVRRRTTDEAATAMITGAAHTGARP</sequence>
<keyword evidence="4" id="KW-1003">Cell membrane</keyword>
<dbReference type="PANTHER" id="PTHR43848">
    <property type="entry name" value="PUTRESCINE TRANSPORT SYSTEM PERMEASE PROTEIN POTI"/>
    <property type="match status" value="1"/>
</dbReference>
<evidence type="ECO:0000256" key="1">
    <source>
        <dbReference type="ARBA" id="ARBA00004651"/>
    </source>
</evidence>
<comment type="similarity">
    <text evidence="2">Belongs to the binding-protein-dependent transport system permease family. CysTW subfamily.</text>
</comment>
<dbReference type="InterPro" id="IPR051789">
    <property type="entry name" value="Bact_Polyamine_Transport"/>
</dbReference>
<keyword evidence="3 8" id="KW-0813">Transport</keyword>
<evidence type="ECO:0000256" key="2">
    <source>
        <dbReference type="ARBA" id="ARBA00007069"/>
    </source>
</evidence>
<proteinExistence type="inferred from homology"/>
<name>A0ABT8H718_MYCAO</name>
<dbReference type="PANTHER" id="PTHR43848:SF2">
    <property type="entry name" value="PUTRESCINE TRANSPORT SYSTEM PERMEASE PROTEIN POTI"/>
    <property type="match status" value="1"/>
</dbReference>
<dbReference type="Gene3D" id="1.10.3720.10">
    <property type="entry name" value="MetI-like"/>
    <property type="match status" value="1"/>
</dbReference>
<evidence type="ECO:0000313" key="10">
    <source>
        <dbReference type="EMBL" id="MDN4516558.1"/>
    </source>
</evidence>
<organism evidence="10 11">
    <name type="scientific">Mycolicibacterium austroafricanum</name>
    <name type="common">Mycobacterium austroafricanum</name>
    <dbReference type="NCBI Taxonomy" id="39687"/>
    <lineage>
        <taxon>Bacteria</taxon>
        <taxon>Bacillati</taxon>
        <taxon>Actinomycetota</taxon>
        <taxon>Actinomycetes</taxon>
        <taxon>Mycobacteriales</taxon>
        <taxon>Mycobacteriaceae</taxon>
        <taxon>Mycolicibacterium</taxon>
    </lineage>
</organism>
<keyword evidence="7 8" id="KW-0472">Membrane</keyword>
<feature type="transmembrane region" description="Helical" evidence="8">
    <location>
        <begin position="95"/>
        <end position="120"/>
    </location>
</feature>